<evidence type="ECO:0000313" key="6">
    <source>
        <dbReference type="EMBL" id="NRQ41749.1"/>
    </source>
</evidence>
<name>A0A7Y5APB5_9GAMM</name>
<dbReference type="InterPro" id="IPR041443">
    <property type="entry name" value="Exop_C"/>
</dbReference>
<dbReference type="Pfam" id="PF01915">
    <property type="entry name" value="Glyco_hydro_3_C"/>
    <property type="match status" value="1"/>
</dbReference>
<dbReference type="GO" id="GO:0009251">
    <property type="term" value="P:glucan catabolic process"/>
    <property type="evidence" value="ECO:0007669"/>
    <property type="project" value="TreeGrafter"/>
</dbReference>
<dbReference type="InterPro" id="IPR036962">
    <property type="entry name" value="Glyco_hydro_3_N_sf"/>
</dbReference>
<evidence type="ECO:0000256" key="1">
    <source>
        <dbReference type="ARBA" id="ARBA00022801"/>
    </source>
</evidence>
<dbReference type="PANTHER" id="PTHR30620:SF77">
    <property type="entry name" value="LYSOSOMAL BETA GLUCOSIDASE-LIKE"/>
    <property type="match status" value="1"/>
</dbReference>
<feature type="chain" id="PRO_5030778050" evidence="2">
    <location>
        <begin position="20"/>
        <end position="845"/>
    </location>
</feature>
<dbReference type="Pfam" id="PF00933">
    <property type="entry name" value="Glyco_hydro_3"/>
    <property type="match status" value="1"/>
</dbReference>
<evidence type="ECO:0000259" key="4">
    <source>
        <dbReference type="Pfam" id="PF01915"/>
    </source>
</evidence>
<dbReference type="PROSITE" id="PS51257">
    <property type="entry name" value="PROKAR_LIPOPROTEIN"/>
    <property type="match status" value="1"/>
</dbReference>
<evidence type="ECO:0000259" key="5">
    <source>
        <dbReference type="Pfam" id="PF18559"/>
    </source>
</evidence>
<dbReference type="SUPFAM" id="SSF52279">
    <property type="entry name" value="Beta-D-glucan exohydrolase, C-terminal domain"/>
    <property type="match status" value="1"/>
</dbReference>
<feature type="domain" description="ExoP galactose-binding-like" evidence="5">
    <location>
        <begin position="683"/>
        <end position="832"/>
    </location>
</feature>
<dbReference type="Pfam" id="PF18559">
    <property type="entry name" value="Exop_C"/>
    <property type="match status" value="1"/>
</dbReference>
<dbReference type="PANTHER" id="PTHR30620">
    <property type="entry name" value="PERIPLASMIC BETA-GLUCOSIDASE-RELATED"/>
    <property type="match status" value="1"/>
</dbReference>
<dbReference type="InterPro" id="IPR017853">
    <property type="entry name" value="GH"/>
</dbReference>
<dbReference type="Gene3D" id="3.40.50.1700">
    <property type="entry name" value="Glycoside hydrolase family 3 C-terminal domain"/>
    <property type="match status" value="1"/>
</dbReference>
<keyword evidence="7" id="KW-1185">Reference proteome</keyword>
<feature type="domain" description="Glycoside hydrolase family 3 N-terminal" evidence="3">
    <location>
        <begin position="72"/>
        <end position="393"/>
    </location>
</feature>
<dbReference type="Gene3D" id="2.60.120.430">
    <property type="entry name" value="Galactose-binding lectin"/>
    <property type="match status" value="1"/>
</dbReference>
<evidence type="ECO:0000259" key="3">
    <source>
        <dbReference type="Pfam" id="PF00933"/>
    </source>
</evidence>
<gene>
    <name evidence="6" type="ORF">HRH59_04080</name>
</gene>
<dbReference type="SUPFAM" id="SSF49785">
    <property type="entry name" value="Galactose-binding domain-like"/>
    <property type="match status" value="1"/>
</dbReference>
<dbReference type="InterPro" id="IPR002772">
    <property type="entry name" value="Glyco_hydro_3_C"/>
</dbReference>
<dbReference type="InterPro" id="IPR051915">
    <property type="entry name" value="Cellulose_Degrad_GH3"/>
</dbReference>
<accession>A0A7Y5APB5</accession>
<dbReference type="AlphaFoldDB" id="A0A7Y5APB5"/>
<dbReference type="GO" id="GO:0008422">
    <property type="term" value="F:beta-glucosidase activity"/>
    <property type="evidence" value="ECO:0007669"/>
    <property type="project" value="TreeGrafter"/>
</dbReference>
<keyword evidence="2" id="KW-0732">Signal</keyword>
<dbReference type="InterPro" id="IPR001764">
    <property type="entry name" value="Glyco_hydro_3_N"/>
</dbReference>
<dbReference type="EMBL" id="JABSOD010000003">
    <property type="protein sequence ID" value="NRQ41749.1"/>
    <property type="molecule type" value="Genomic_DNA"/>
</dbReference>
<organism evidence="6 7">
    <name type="scientific">Rheinheimera lutimaris</name>
    <dbReference type="NCBI Taxonomy" id="2740584"/>
    <lineage>
        <taxon>Bacteria</taxon>
        <taxon>Pseudomonadati</taxon>
        <taxon>Pseudomonadota</taxon>
        <taxon>Gammaproteobacteria</taxon>
        <taxon>Chromatiales</taxon>
        <taxon>Chromatiaceae</taxon>
        <taxon>Rheinheimera</taxon>
    </lineage>
</organism>
<dbReference type="RefSeq" id="WP_173499998.1">
    <property type="nucleotide sequence ID" value="NZ_JABSOD010000003.1"/>
</dbReference>
<comment type="caution">
    <text evidence="6">The sequence shown here is derived from an EMBL/GenBank/DDBJ whole genome shotgun (WGS) entry which is preliminary data.</text>
</comment>
<protein>
    <submittedName>
        <fullName evidence="6">Exo 1,3/1,4-beta-D-glucan glucohydrolase</fullName>
    </submittedName>
</protein>
<dbReference type="Proteomes" id="UP000523161">
    <property type="component" value="Unassembled WGS sequence"/>
</dbReference>
<dbReference type="SUPFAM" id="SSF51445">
    <property type="entry name" value="(Trans)glycosidases"/>
    <property type="match status" value="1"/>
</dbReference>
<dbReference type="InterPro" id="IPR036881">
    <property type="entry name" value="Glyco_hydro_3_C_sf"/>
</dbReference>
<dbReference type="Gene3D" id="3.20.20.300">
    <property type="entry name" value="Glycoside hydrolase, family 3, N-terminal domain"/>
    <property type="match status" value="1"/>
</dbReference>
<keyword evidence="1 6" id="KW-0378">Hydrolase</keyword>
<reference evidence="6 7" key="1">
    <citation type="submission" date="2020-06" db="EMBL/GenBank/DDBJ databases">
        <title>Rheinheimera sp. nov., a marine bacterium isolated from coastal.</title>
        <authorList>
            <person name="Yu Q."/>
            <person name="Qi Y."/>
            <person name="Pu J."/>
        </authorList>
    </citation>
    <scope>NUCLEOTIDE SEQUENCE [LARGE SCALE GENOMIC DNA]</scope>
    <source>
        <strain evidence="6 7">YQF-2</strain>
    </source>
</reference>
<feature type="domain" description="Glycoside hydrolase family 3 C-terminal" evidence="4">
    <location>
        <begin position="432"/>
        <end position="646"/>
    </location>
</feature>
<dbReference type="PRINTS" id="PR00133">
    <property type="entry name" value="GLHYDRLASE3"/>
</dbReference>
<proteinExistence type="predicted"/>
<dbReference type="InterPro" id="IPR008979">
    <property type="entry name" value="Galactose-bd-like_sf"/>
</dbReference>
<feature type="signal peptide" evidence="2">
    <location>
        <begin position="1"/>
        <end position="19"/>
    </location>
</feature>
<evidence type="ECO:0000256" key="2">
    <source>
        <dbReference type="SAM" id="SignalP"/>
    </source>
</evidence>
<evidence type="ECO:0000313" key="7">
    <source>
        <dbReference type="Proteomes" id="UP000523161"/>
    </source>
</evidence>
<sequence length="845" mass="90321">MYHLTKQALLLSTIALAVAGCNNDPAATNTASSAKAELQHNIEYWPAVSSPVKKDPTLELQIQQILAAMTPEQKVAQLIQPDIRWVSLEDMRQYGFGSVLNGGGAYPNDNKKSTAADWSALADAYYHASVDDSIDGSAIPSMWGTDAVHGHNNLYGATVFPHNIGLGASNNPQLVEDIGKVTAETVMATGINWIFAPTVAVARDDRWGRTYEAYAEDPAIVKSLGAALVRGIQGAPGAEFMQRGRVIATAKHYLGDGGTLSGKDQGNNLDNEADLVRVHAQGYITAIEAGVQTIMASFNTWHGEKMHGNHYLLTEVLKQRMGFDGVVVGDWNGHGQIPGCSNTDCAAAVNAGVDILMVPEDWKALYYNTLEQAKSGVIPSDRLNDAVTRILRVKLRAGLFERGAPSTHAPQQQITAVPAHQALAAQAVRESLVLLKNNNNILPLSAKQRILIAGDGADNMSKQTGGWTISWQGTGNLNADFPNGQTIYQGIADQVTVAGGVAELSVDGSYQQKPDVAIVVIGENPYAEFDGDVPTLDYQSGTDSDLQLLKKLKADGIKVVTVFLSGRPLWVNPELNQSDAFVAAWLPGTAGQAVADVLLRDGNDEVRYDFSGKLSFSWPKDANSQPLNVGDKAYDPLFAFGYGLTYADSVMLPNDLSEQTDIVVVTEAGTLNLFERRPAEGFSLQLKDASGAALVSGNKSQSPDGSLTFAAVNWQKQEDAILLNWQTSSSATLGLHTDKPLDASGYNQLVLDMKWSAAPEAPVMLGMSCGSGCGAEVDLSGLLKDKALNQWRLVSIDLSCFAGKGAALNHLQQPFLISSKAPFQLTLANIRLTSGNIRSDIGCAQ</sequence>